<name>A0A9X3UK07_9HYPH</name>
<keyword evidence="8 9" id="KW-0012">Acyltransferase</keyword>
<dbReference type="Pfam" id="PF00795">
    <property type="entry name" value="CN_hydrolase"/>
    <property type="match status" value="1"/>
</dbReference>
<dbReference type="InterPro" id="IPR036526">
    <property type="entry name" value="C-N_Hydrolase_sf"/>
</dbReference>
<comment type="caution">
    <text evidence="11">The sequence shown here is derived from an EMBL/GenBank/DDBJ whole genome shotgun (WGS) entry which is preliminary data.</text>
</comment>
<reference evidence="11" key="1">
    <citation type="submission" date="2022-11" db="EMBL/GenBank/DDBJ databases">
        <title>Draft genome sequence of Hoeflea poritis E7-10 and Hoeflea prorocentri PM5-8, separated from scleractinian coral Porites lutea and marine dinoflagellate.</title>
        <authorList>
            <person name="Zhang G."/>
            <person name="Wei Q."/>
            <person name="Cai L."/>
        </authorList>
    </citation>
    <scope>NUCLEOTIDE SEQUENCE</scope>
    <source>
        <strain evidence="11">PM5-8</strain>
    </source>
</reference>
<dbReference type="InterPro" id="IPR004563">
    <property type="entry name" value="Apolipo_AcylTrfase"/>
</dbReference>
<dbReference type="HAMAP" id="MF_01148">
    <property type="entry name" value="Lnt"/>
    <property type="match status" value="1"/>
</dbReference>
<evidence type="ECO:0000256" key="4">
    <source>
        <dbReference type="ARBA" id="ARBA00022679"/>
    </source>
</evidence>
<comment type="pathway">
    <text evidence="9">Protein modification; lipoprotein biosynthesis (N-acyl transfer).</text>
</comment>
<dbReference type="PROSITE" id="PS50263">
    <property type="entry name" value="CN_HYDROLASE"/>
    <property type="match status" value="1"/>
</dbReference>
<evidence type="ECO:0000256" key="8">
    <source>
        <dbReference type="ARBA" id="ARBA00023315"/>
    </source>
</evidence>
<dbReference type="GO" id="GO:0016410">
    <property type="term" value="F:N-acyltransferase activity"/>
    <property type="evidence" value="ECO:0007669"/>
    <property type="project" value="UniProtKB-UniRule"/>
</dbReference>
<feature type="transmembrane region" description="Helical" evidence="9">
    <location>
        <begin position="205"/>
        <end position="224"/>
    </location>
</feature>
<dbReference type="Proteomes" id="UP001151234">
    <property type="component" value="Unassembled WGS sequence"/>
</dbReference>
<dbReference type="InterPro" id="IPR003010">
    <property type="entry name" value="C-N_Hydrolase"/>
</dbReference>
<evidence type="ECO:0000313" key="11">
    <source>
        <dbReference type="EMBL" id="MDA5400558.1"/>
    </source>
</evidence>
<evidence type="ECO:0000256" key="5">
    <source>
        <dbReference type="ARBA" id="ARBA00022692"/>
    </source>
</evidence>
<dbReference type="EMBL" id="JAPJZI010000001">
    <property type="protein sequence ID" value="MDA5400558.1"/>
    <property type="molecule type" value="Genomic_DNA"/>
</dbReference>
<evidence type="ECO:0000256" key="3">
    <source>
        <dbReference type="ARBA" id="ARBA00022475"/>
    </source>
</evidence>
<feature type="transmembrane region" description="Helical" evidence="9">
    <location>
        <begin position="99"/>
        <end position="124"/>
    </location>
</feature>
<keyword evidence="5 9" id="KW-0812">Transmembrane</keyword>
<dbReference type="EC" id="2.3.1.269" evidence="9"/>
<gene>
    <name evidence="9 11" type="primary">lnt</name>
    <name evidence="11" type="ORF">OQ273_18430</name>
</gene>
<dbReference type="NCBIfam" id="TIGR00546">
    <property type="entry name" value="lnt"/>
    <property type="match status" value="1"/>
</dbReference>
<evidence type="ECO:0000256" key="7">
    <source>
        <dbReference type="ARBA" id="ARBA00023136"/>
    </source>
</evidence>
<feature type="transmembrane region" description="Helical" evidence="9">
    <location>
        <begin position="66"/>
        <end position="87"/>
    </location>
</feature>
<dbReference type="Pfam" id="PF20154">
    <property type="entry name" value="LNT_N"/>
    <property type="match status" value="1"/>
</dbReference>
<dbReference type="SUPFAM" id="SSF56317">
    <property type="entry name" value="Carbon-nitrogen hydrolase"/>
    <property type="match status" value="1"/>
</dbReference>
<dbReference type="PANTHER" id="PTHR38686:SF1">
    <property type="entry name" value="APOLIPOPROTEIN N-ACYLTRANSFERASE"/>
    <property type="match status" value="1"/>
</dbReference>
<comment type="subcellular location">
    <subcellularLocation>
        <location evidence="1 9">Cell membrane</location>
        <topology evidence="1 9">Multi-pass membrane protein</topology>
    </subcellularLocation>
</comment>
<dbReference type="GO" id="GO:0005886">
    <property type="term" value="C:plasma membrane"/>
    <property type="evidence" value="ECO:0007669"/>
    <property type="project" value="UniProtKB-SubCell"/>
</dbReference>
<comment type="catalytic activity">
    <reaction evidence="9">
        <text>N-terminal S-1,2-diacyl-sn-glyceryl-L-cysteinyl-[lipoprotein] + a glycerophospholipid = N-acyl-S-1,2-diacyl-sn-glyceryl-L-cysteinyl-[lipoprotein] + a 2-acyl-sn-glycero-3-phospholipid + H(+)</text>
        <dbReference type="Rhea" id="RHEA:48228"/>
        <dbReference type="Rhea" id="RHEA-COMP:14681"/>
        <dbReference type="Rhea" id="RHEA-COMP:14684"/>
        <dbReference type="ChEBI" id="CHEBI:15378"/>
        <dbReference type="ChEBI" id="CHEBI:136912"/>
        <dbReference type="ChEBI" id="CHEBI:140656"/>
        <dbReference type="ChEBI" id="CHEBI:140657"/>
        <dbReference type="ChEBI" id="CHEBI:140660"/>
        <dbReference type="EC" id="2.3.1.269"/>
    </reaction>
</comment>
<keyword evidence="6 9" id="KW-1133">Transmembrane helix</keyword>
<comment type="similarity">
    <text evidence="2 9">Belongs to the CN hydrolase family. Apolipoprotein N-acyltransferase subfamily.</text>
</comment>
<comment type="function">
    <text evidence="9">Catalyzes the phospholipid dependent N-acylation of the N-terminal cysteine of apolipoprotein, the last step in lipoprotein maturation.</text>
</comment>
<protein>
    <recommendedName>
        <fullName evidence="9">Apolipoprotein N-acyltransferase</fullName>
        <shortName evidence="9">ALP N-acyltransferase</shortName>
        <ecNumber evidence="9">2.3.1.269</ecNumber>
    </recommendedName>
</protein>
<feature type="transmembrane region" description="Helical" evidence="9">
    <location>
        <begin position="36"/>
        <end position="54"/>
    </location>
</feature>
<keyword evidence="3 9" id="KW-1003">Cell membrane</keyword>
<dbReference type="Gene3D" id="3.60.110.10">
    <property type="entry name" value="Carbon-nitrogen hydrolase"/>
    <property type="match status" value="1"/>
</dbReference>
<dbReference type="CDD" id="cd07571">
    <property type="entry name" value="ALP_N-acyl_transferase"/>
    <property type="match status" value="1"/>
</dbReference>
<keyword evidence="7 9" id="KW-0472">Membrane</keyword>
<feature type="transmembrane region" description="Helical" evidence="9">
    <location>
        <begin position="496"/>
        <end position="518"/>
    </location>
</feature>
<evidence type="ECO:0000256" key="6">
    <source>
        <dbReference type="ARBA" id="ARBA00022989"/>
    </source>
</evidence>
<proteinExistence type="inferred from homology"/>
<sequence>MERLAGKIMLLWGPKRWIVSFCAGAVGVLALPPFDFFAALFISFTLLVWLLDGASGNADSGPLGRLGPAFWTGWWFGFGYFVGGLWWLGNALLIEAEEFAWALPLAVLGLPALLSLFFGLATAFARILWSDGLGRICALAAGFGVAEWLRSFVLTGFPWNAIGYGLMPAPLMMQSSALVGIFGMSALAVFIFSVPALIATRRGLVPGFAIALALLVAHLGFGYWRLAQPLPEPDDAIVFRIVQPSVDQSEKWDDGERMRIFTTLLELSAAPSENGLQPTHIVWPETSVPFLLTANPEALALIGEMLKDGQTLIAGAVREERGETGSRTRYYNSIFVIDDAGQITAAADKLHLVPFGEYLPLADLLNRAGLDTIAETPGGFSAGSRRYTVPVAGGRRFLPSICYEIIFPDGLEAEGPPADFILNVTNDAWYGRTPGPHQHFRQAQLRAVETGMPLVRAANNGISAVTDARGRIVDGMKQNVIGVVDFVLPQKTPKNVGILSAGLAFWLVIAMLLAGAAVSRYSFRKTAD</sequence>
<feature type="transmembrane region" description="Helical" evidence="9">
    <location>
        <begin position="177"/>
        <end position="198"/>
    </location>
</feature>
<dbReference type="PANTHER" id="PTHR38686">
    <property type="entry name" value="APOLIPOPROTEIN N-ACYLTRANSFERASE"/>
    <property type="match status" value="1"/>
</dbReference>
<evidence type="ECO:0000256" key="9">
    <source>
        <dbReference type="HAMAP-Rule" id="MF_01148"/>
    </source>
</evidence>
<evidence type="ECO:0000256" key="1">
    <source>
        <dbReference type="ARBA" id="ARBA00004651"/>
    </source>
</evidence>
<keyword evidence="4 9" id="KW-0808">Transferase</keyword>
<dbReference type="AlphaFoldDB" id="A0A9X3UK07"/>
<organism evidence="11 12">
    <name type="scientific">Hoeflea prorocentri</name>
    <dbReference type="NCBI Taxonomy" id="1922333"/>
    <lineage>
        <taxon>Bacteria</taxon>
        <taxon>Pseudomonadati</taxon>
        <taxon>Pseudomonadota</taxon>
        <taxon>Alphaproteobacteria</taxon>
        <taxon>Hyphomicrobiales</taxon>
        <taxon>Rhizobiaceae</taxon>
        <taxon>Hoeflea</taxon>
    </lineage>
</organism>
<evidence type="ECO:0000259" key="10">
    <source>
        <dbReference type="PROSITE" id="PS50263"/>
    </source>
</evidence>
<dbReference type="InterPro" id="IPR045378">
    <property type="entry name" value="LNT_N"/>
</dbReference>
<evidence type="ECO:0000256" key="2">
    <source>
        <dbReference type="ARBA" id="ARBA00010065"/>
    </source>
</evidence>
<evidence type="ECO:0000313" key="12">
    <source>
        <dbReference type="Proteomes" id="UP001151234"/>
    </source>
</evidence>
<keyword evidence="12" id="KW-1185">Reference proteome</keyword>
<dbReference type="GO" id="GO:0042158">
    <property type="term" value="P:lipoprotein biosynthetic process"/>
    <property type="evidence" value="ECO:0007669"/>
    <property type="project" value="UniProtKB-UniRule"/>
</dbReference>
<feature type="domain" description="CN hydrolase" evidence="10">
    <location>
        <begin position="242"/>
        <end position="490"/>
    </location>
</feature>
<accession>A0A9X3UK07</accession>
<dbReference type="RefSeq" id="WP_267992213.1">
    <property type="nucleotide sequence ID" value="NZ_JAPJZI010000001.1"/>
</dbReference>